<evidence type="ECO:0000256" key="1">
    <source>
        <dbReference type="SAM" id="MobiDB-lite"/>
    </source>
</evidence>
<dbReference type="EMBL" id="SRLO01000007">
    <property type="protein sequence ID" value="TNN88015.1"/>
    <property type="molecule type" value="Genomic_DNA"/>
</dbReference>
<keyword evidence="3" id="KW-1185">Reference proteome</keyword>
<feature type="compositionally biased region" description="Basic and acidic residues" evidence="1">
    <location>
        <begin position="53"/>
        <end position="72"/>
    </location>
</feature>
<sequence>MLISSRGQLGLNVAHLEEGQRQRLLPGREHEAPAVHHSWRWVDNGEGQGGANRDFKRVGERERERKCGSGQH</sequence>
<evidence type="ECO:0000313" key="3">
    <source>
        <dbReference type="Proteomes" id="UP000314294"/>
    </source>
</evidence>
<dbReference type="AlphaFoldDB" id="A0A4Z2JCI3"/>
<gene>
    <name evidence="2" type="ORF">EYF80_001596</name>
</gene>
<evidence type="ECO:0000313" key="2">
    <source>
        <dbReference type="EMBL" id="TNN88015.1"/>
    </source>
</evidence>
<accession>A0A4Z2JCI3</accession>
<reference evidence="2 3" key="1">
    <citation type="submission" date="2019-03" db="EMBL/GenBank/DDBJ databases">
        <title>First draft genome of Liparis tanakae, snailfish: a comprehensive survey of snailfish specific genes.</title>
        <authorList>
            <person name="Kim W."/>
            <person name="Song I."/>
            <person name="Jeong J.-H."/>
            <person name="Kim D."/>
            <person name="Kim S."/>
            <person name="Ryu S."/>
            <person name="Song J.Y."/>
            <person name="Lee S.K."/>
        </authorList>
    </citation>
    <scope>NUCLEOTIDE SEQUENCE [LARGE SCALE GENOMIC DNA]</scope>
    <source>
        <tissue evidence="2">Muscle</tissue>
    </source>
</reference>
<comment type="caution">
    <text evidence="2">The sequence shown here is derived from an EMBL/GenBank/DDBJ whole genome shotgun (WGS) entry which is preliminary data.</text>
</comment>
<organism evidence="2 3">
    <name type="scientific">Liparis tanakae</name>
    <name type="common">Tanaka's snailfish</name>
    <dbReference type="NCBI Taxonomy" id="230148"/>
    <lineage>
        <taxon>Eukaryota</taxon>
        <taxon>Metazoa</taxon>
        <taxon>Chordata</taxon>
        <taxon>Craniata</taxon>
        <taxon>Vertebrata</taxon>
        <taxon>Euteleostomi</taxon>
        <taxon>Actinopterygii</taxon>
        <taxon>Neopterygii</taxon>
        <taxon>Teleostei</taxon>
        <taxon>Neoteleostei</taxon>
        <taxon>Acanthomorphata</taxon>
        <taxon>Eupercaria</taxon>
        <taxon>Perciformes</taxon>
        <taxon>Cottioidei</taxon>
        <taxon>Cottales</taxon>
        <taxon>Liparidae</taxon>
        <taxon>Liparis</taxon>
    </lineage>
</organism>
<feature type="region of interest" description="Disordered" evidence="1">
    <location>
        <begin position="41"/>
        <end position="72"/>
    </location>
</feature>
<name>A0A4Z2JCI3_9TELE</name>
<protein>
    <submittedName>
        <fullName evidence="2">Uncharacterized protein</fullName>
    </submittedName>
</protein>
<dbReference type="Proteomes" id="UP000314294">
    <property type="component" value="Unassembled WGS sequence"/>
</dbReference>
<proteinExistence type="predicted"/>